<feature type="region of interest" description="Disordered" evidence="1">
    <location>
        <begin position="116"/>
        <end position="135"/>
    </location>
</feature>
<evidence type="ECO:0000256" key="1">
    <source>
        <dbReference type="SAM" id="MobiDB-lite"/>
    </source>
</evidence>
<keyword evidence="3" id="KW-1185">Reference proteome</keyword>
<evidence type="ECO:0000313" key="3">
    <source>
        <dbReference type="Proteomes" id="UP001190700"/>
    </source>
</evidence>
<comment type="caution">
    <text evidence="2">The sequence shown here is derived from an EMBL/GenBank/DDBJ whole genome shotgun (WGS) entry which is preliminary data.</text>
</comment>
<dbReference type="AlphaFoldDB" id="A0AAE0GV97"/>
<dbReference type="Proteomes" id="UP001190700">
    <property type="component" value="Unassembled WGS sequence"/>
</dbReference>
<evidence type="ECO:0000313" key="2">
    <source>
        <dbReference type="EMBL" id="KAK3285014.1"/>
    </source>
</evidence>
<sequence>VDSSGEVDPQKGLPFRTADQSAYMNTLGDKDPVLKVASKNKVGVLSIDKGEAGKFEVLLIPGSQYNRSPGGPGSSIKKENVKVLHYKGGRKEGMYVTYNALKKGYKALYALKARRPSGPNETHLNVAGQNKFPPP</sequence>
<proteinExistence type="predicted"/>
<accession>A0AAE0GV97</accession>
<name>A0AAE0GV97_9CHLO</name>
<feature type="non-terminal residue" evidence="2">
    <location>
        <position position="1"/>
    </location>
</feature>
<organism evidence="2 3">
    <name type="scientific">Cymbomonas tetramitiformis</name>
    <dbReference type="NCBI Taxonomy" id="36881"/>
    <lineage>
        <taxon>Eukaryota</taxon>
        <taxon>Viridiplantae</taxon>
        <taxon>Chlorophyta</taxon>
        <taxon>Pyramimonadophyceae</taxon>
        <taxon>Pyramimonadales</taxon>
        <taxon>Pyramimonadaceae</taxon>
        <taxon>Cymbomonas</taxon>
    </lineage>
</organism>
<dbReference type="EMBL" id="LGRX02002008">
    <property type="protein sequence ID" value="KAK3285014.1"/>
    <property type="molecule type" value="Genomic_DNA"/>
</dbReference>
<gene>
    <name evidence="2" type="ORF">CYMTET_7357</name>
</gene>
<reference evidence="2 3" key="1">
    <citation type="journal article" date="2015" name="Genome Biol. Evol.">
        <title>Comparative Genomics of a Bacterivorous Green Alga Reveals Evolutionary Causalities and Consequences of Phago-Mixotrophic Mode of Nutrition.</title>
        <authorList>
            <person name="Burns J.A."/>
            <person name="Paasch A."/>
            <person name="Narechania A."/>
            <person name="Kim E."/>
        </authorList>
    </citation>
    <scope>NUCLEOTIDE SEQUENCE [LARGE SCALE GENOMIC DNA]</scope>
    <source>
        <strain evidence="2 3">PLY_AMNH</strain>
    </source>
</reference>
<protein>
    <submittedName>
        <fullName evidence="2">Uncharacterized protein</fullName>
    </submittedName>
</protein>